<protein>
    <submittedName>
        <fullName evidence="9">4Fe-4S ferredoxin</fullName>
    </submittedName>
</protein>
<organism evidence="9 10">
    <name type="scientific">Raoultibacter timonensis</name>
    <dbReference type="NCBI Taxonomy" id="1907662"/>
    <lineage>
        <taxon>Bacteria</taxon>
        <taxon>Bacillati</taxon>
        <taxon>Actinomycetota</taxon>
        <taxon>Coriobacteriia</taxon>
        <taxon>Eggerthellales</taxon>
        <taxon>Eggerthellaceae</taxon>
        <taxon>Raoultibacter</taxon>
    </lineage>
</organism>
<proteinExistence type="predicted"/>
<evidence type="ECO:0000313" key="9">
    <source>
        <dbReference type="EMBL" id="BDE97868.1"/>
    </source>
</evidence>
<accession>A0ABM7WN59</accession>
<dbReference type="SUPFAM" id="SSF54862">
    <property type="entry name" value="4Fe-4S ferredoxins"/>
    <property type="match status" value="1"/>
</dbReference>
<gene>
    <name evidence="9" type="ORF">CE91St30_32010</name>
</gene>
<dbReference type="PANTHER" id="PTHR30176:SF3">
    <property type="entry name" value="FERREDOXIN-TYPE PROTEIN NAPH"/>
    <property type="match status" value="1"/>
</dbReference>
<keyword evidence="2" id="KW-0004">4Fe-4S</keyword>
<dbReference type="InterPro" id="IPR017900">
    <property type="entry name" value="4Fe4S_Fe_S_CS"/>
</dbReference>
<keyword evidence="5" id="KW-0408">Iron</keyword>
<keyword evidence="3" id="KW-0479">Metal-binding</keyword>
<evidence type="ECO:0000256" key="4">
    <source>
        <dbReference type="ARBA" id="ARBA00022982"/>
    </source>
</evidence>
<keyword evidence="6" id="KW-0411">Iron-sulfur</keyword>
<dbReference type="EMBL" id="AP025564">
    <property type="protein sequence ID" value="BDE97868.1"/>
    <property type="molecule type" value="Genomic_DNA"/>
</dbReference>
<keyword evidence="4" id="KW-0249">Electron transport</keyword>
<feature type="domain" description="4Fe-4S ferredoxin-type" evidence="8">
    <location>
        <begin position="245"/>
        <end position="275"/>
    </location>
</feature>
<evidence type="ECO:0000256" key="3">
    <source>
        <dbReference type="ARBA" id="ARBA00022723"/>
    </source>
</evidence>
<keyword evidence="10" id="KW-1185">Reference proteome</keyword>
<feature type="transmembrane region" description="Helical" evidence="7">
    <location>
        <begin position="132"/>
        <end position="165"/>
    </location>
</feature>
<dbReference type="Pfam" id="PF12801">
    <property type="entry name" value="Fer4_5"/>
    <property type="match status" value="3"/>
</dbReference>
<sequence length="290" mass="30280">MKPPKPSHPIRLVRTGVAVAVLAAIGAGVAFGTDAGTLCAWCPLGFAQTSLASREFHAAVLAPLVAVIAAAALLGRAFCSWGCPSGLVKKRGASRARSSATKRGGQDSKGGCASQGKSCSASAAHPLPSIALIAAVLLASFIVGFPVFCLFCPIGLVFGLMFAIFRSLTVYQPSWDLVIFPLMLIIELRLFGSWCSRICPLGAAASLIARISPFKLKTKANLGTCRIDSSCHACSEACPESLEPPSIVVGSDETCTLCLECAQACPHRSLAVGISPRRAEKEERMTESTE</sequence>
<dbReference type="InterPro" id="IPR051684">
    <property type="entry name" value="Electron_Trans/Redox"/>
</dbReference>
<keyword evidence="7" id="KW-0472">Membrane</keyword>
<evidence type="ECO:0000256" key="5">
    <source>
        <dbReference type="ARBA" id="ARBA00023004"/>
    </source>
</evidence>
<evidence type="ECO:0000256" key="2">
    <source>
        <dbReference type="ARBA" id="ARBA00022485"/>
    </source>
</evidence>
<keyword evidence="1" id="KW-0813">Transport</keyword>
<dbReference type="PROSITE" id="PS51379">
    <property type="entry name" value="4FE4S_FER_2"/>
    <property type="match status" value="1"/>
</dbReference>
<dbReference type="InterPro" id="IPR017896">
    <property type="entry name" value="4Fe4S_Fe-S-bd"/>
</dbReference>
<keyword evidence="7" id="KW-1133">Transmembrane helix</keyword>
<keyword evidence="7" id="KW-0812">Transmembrane</keyword>
<name>A0ABM7WN59_9ACTN</name>
<dbReference type="RefSeq" id="WP_244387328.1">
    <property type="nucleotide sequence ID" value="NZ_AP025564.1"/>
</dbReference>
<evidence type="ECO:0000259" key="8">
    <source>
        <dbReference type="PROSITE" id="PS51379"/>
    </source>
</evidence>
<dbReference type="PANTHER" id="PTHR30176">
    <property type="entry name" value="FERREDOXIN-TYPE PROTEIN NAPH"/>
    <property type="match status" value="1"/>
</dbReference>
<reference evidence="9 10" key="1">
    <citation type="submission" date="2022-01" db="EMBL/GenBank/DDBJ databases">
        <title>Novel bile acid biosynthetic pathways are enriched in the microbiome of centenarians.</title>
        <authorList>
            <person name="Sato Y."/>
            <person name="Atarashi K."/>
            <person name="Plichta R.D."/>
            <person name="Arai Y."/>
            <person name="Sasajima S."/>
            <person name="Kearney M.S."/>
            <person name="Suda W."/>
            <person name="Takeshita K."/>
            <person name="Sasaki T."/>
            <person name="Okamoto S."/>
            <person name="Skelly N.A."/>
            <person name="Okamura Y."/>
            <person name="Vlamakis H."/>
            <person name="Li Y."/>
            <person name="Tanoue T."/>
            <person name="Takei H."/>
            <person name="Nittono H."/>
            <person name="Narushima S."/>
            <person name="Irie J."/>
            <person name="Itoh H."/>
            <person name="Moriya K."/>
            <person name="Sugiura Y."/>
            <person name="Suematsu M."/>
            <person name="Moritoki N."/>
            <person name="Shibata S."/>
            <person name="Littman R.D."/>
            <person name="Fischbach A.M."/>
            <person name="Uwamino Y."/>
            <person name="Inoue T."/>
            <person name="Honda A."/>
            <person name="Hattori M."/>
            <person name="Murai T."/>
            <person name="Xavier J.R."/>
            <person name="Hirose N."/>
            <person name="Honda K."/>
        </authorList>
    </citation>
    <scope>NUCLEOTIDE SEQUENCE [LARGE SCALE GENOMIC DNA]</scope>
    <source>
        <strain evidence="9 10">CE91-St30</strain>
    </source>
</reference>
<evidence type="ECO:0000256" key="1">
    <source>
        <dbReference type="ARBA" id="ARBA00022448"/>
    </source>
</evidence>
<dbReference type="PROSITE" id="PS00198">
    <property type="entry name" value="4FE4S_FER_1"/>
    <property type="match status" value="1"/>
</dbReference>
<dbReference type="Proteomes" id="UP001320544">
    <property type="component" value="Chromosome"/>
</dbReference>
<feature type="transmembrane region" description="Helical" evidence="7">
    <location>
        <begin position="56"/>
        <end position="79"/>
    </location>
</feature>
<evidence type="ECO:0000256" key="6">
    <source>
        <dbReference type="ARBA" id="ARBA00023014"/>
    </source>
</evidence>
<evidence type="ECO:0000256" key="7">
    <source>
        <dbReference type="SAM" id="Phobius"/>
    </source>
</evidence>
<evidence type="ECO:0000313" key="10">
    <source>
        <dbReference type="Proteomes" id="UP001320544"/>
    </source>
</evidence>